<evidence type="ECO:0000259" key="4">
    <source>
        <dbReference type="Pfam" id="PF23226"/>
    </source>
</evidence>
<organism evidence="5 6">
    <name type="scientific">Dispira parvispora</name>
    <dbReference type="NCBI Taxonomy" id="1520584"/>
    <lineage>
        <taxon>Eukaryota</taxon>
        <taxon>Fungi</taxon>
        <taxon>Fungi incertae sedis</taxon>
        <taxon>Zoopagomycota</taxon>
        <taxon>Kickxellomycotina</taxon>
        <taxon>Dimargaritomycetes</taxon>
        <taxon>Dimargaritales</taxon>
        <taxon>Dimargaritaceae</taxon>
        <taxon>Dispira</taxon>
    </lineage>
</organism>
<keyword evidence="1" id="KW-0812">Transmembrane</keyword>
<dbReference type="Pfam" id="PF23021">
    <property type="entry name" value="6TM_2nd_PGAP2IP"/>
    <property type="match status" value="1"/>
</dbReference>
<dbReference type="Pfam" id="PF23022">
    <property type="entry name" value="6TM_1st_PGAP2IP"/>
    <property type="match status" value="1"/>
</dbReference>
<dbReference type="GO" id="GO:0005783">
    <property type="term" value="C:endoplasmic reticulum"/>
    <property type="evidence" value="ECO:0007669"/>
    <property type="project" value="TreeGrafter"/>
</dbReference>
<dbReference type="InterPro" id="IPR051916">
    <property type="entry name" value="GPI-anchor_lipid_remodeler"/>
</dbReference>
<dbReference type="Gene3D" id="3.60.10.10">
    <property type="entry name" value="Endonuclease/exonuclease/phosphatase"/>
    <property type="match status" value="1"/>
</dbReference>
<dbReference type="GO" id="GO:0031505">
    <property type="term" value="P:fungal-type cell wall organization"/>
    <property type="evidence" value="ECO:0007669"/>
    <property type="project" value="TreeGrafter"/>
</dbReference>
<dbReference type="InterPro" id="IPR036691">
    <property type="entry name" value="Endo/exonu/phosph_ase_sf"/>
</dbReference>
<feature type="transmembrane region" description="Helical" evidence="1">
    <location>
        <begin position="122"/>
        <end position="140"/>
    </location>
</feature>
<dbReference type="AlphaFoldDB" id="A0A9W8AUY5"/>
<dbReference type="OrthoDB" id="68581at2759"/>
<evidence type="ECO:0000259" key="3">
    <source>
        <dbReference type="Pfam" id="PF23022"/>
    </source>
</evidence>
<dbReference type="GO" id="GO:0006506">
    <property type="term" value="P:GPI anchor biosynthetic process"/>
    <property type="evidence" value="ECO:0007669"/>
    <property type="project" value="TreeGrafter"/>
</dbReference>
<feature type="domain" description="PGAP2IP first transmembrane" evidence="3">
    <location>
        <begin position="1"/>
        <end position="136"/>
    </location>
</feature>
<dbReference type="Proteomes" id="UP001150925">
    <property type="component" value="Unassembled WGS sequence"/>
</dbReference>
<accession>A0A9W8AUY5</accession>
<feature type="transmembrane region" description="Helical" evidence="1">
    <location>
        <begin position="383"/>
        <end position="403"/>
    </location>
</feature>
<feature type="transmembrane region" description="Helical" evidence="1">
    <location>
        <begin position="299"/>
        <end position="321"/>
    </location>
</feature>
<protein>
    <submittedName>
        <fullName evidence="5">Protein cwh43</fullName>
    </submittedName>
</protein>
<feature type="transmembrane region" description="Helical" evidence="1">
    <location>
        <begin position="54"/>
        <end position="73"/>
    </location>
</feature>
<dbReference type="InterPro" id="IPR053912">
    <property type="entry name" value="PGAP2IP_TM_1nd"/>
</dbReference>
<feature type="transmembrane region" description="Helical" evidence="1">
    <location>
        <begin position="6"/>
        <end position="24"/>
    </location>
</feature>
<evidence type="ECO:0000313" key="5">
    <source>
        <dbReference type="EMBL" id="KAJ1969039.1"/>
    </source>
</evidence>
<evidence type="ECO:0000256" key="1">
    <source>
        <dbReference type="SAM" id="Phobius"/>
    </source>
</evidence>
<feature type="transmembrane region" description="Helical" evidence="1">
    <location>
        <begin position="269"/>
        <end position="287"/>
    </location>
</feature>
<feature type="domain" description="PGAP2IP second transmembrane" evidence="2">
    <location>
        <begin position="183"/>
        <end position="352"/>
    </location>
</feature>
<dbReference type="SUPFAM" id="SSF56219">
    <property type="entry name" value="DNase I-like"/>
    <property type="match status" value="1"/>
</dbReference>
<sequence>MGISGYEAFLFITLTPCLLGIGPLRRLIRTHRGIFHLLSLVGIAAYRVEDPVQRLLMVASGTGLSTLTWAATWYDSKNPSLVGRLDYDVTVWVTGLVLSVVVKAMGRTNNLIWPIMNSATGGWNGIGLLLGVLACVDILLRGSSTSHLAVDRHPVSPIPGSGPLDHDKPLGASTVRPAPCGMVSAAAGLGSLIFCIHSMYTDSSTISRWVVDGYPNPGPSPVPWGFMVMFSLVLGALLGAQPFVKSWAWFGVAAVSTAALYAFPATPGFLGGCVMAVYITSVTPTLIRSASRYPPGRTMGLAMLIYCILVLAHVWVVAYAFVPGGPILRERTWVVLTVMLGLLAVGLRTARTNGTVPQTAQGVGSAQRLISEFFTRKQRQSVLVTWLGLLGLGLATMVFRLPIQAPVSYHPEHNLLTAGIWTIHFALDNNMWVSEKRMISAIQELELDVIGLLESDLGRIIMGNRDFLQSLAEEMNMYTDYGPSPIKHTWGCAMLSKFPIKRSSHHLLPSPAGELACAIYATLDVYGKEVDVIVSHNGQEEDPLDRFLQTTELARIMRESSNPFVFLGYVVTKPHQGNYKILIDDARMHDVDPSDHDRWCQYVAYRGLKRTGYARVARGTITDTEIQMAKFVVDDKTYNNTEVDAQSAKNNRVEESHYPVGYHFPQQFRGRGQRGHFYHVFNEPRYYD</sequence>
<dbReference type="InterPro" id="IPR057315">
    <property type="entry name" value="Exo_endo_phos_PGAP2IP_C"/>
</dbReference>
<reference evidence="5" key="1">
    <citation type="submission" date="2022-07" db="EMBL/GenBank/DDBJ databases">
        <title>Phylogenomic reconstructions and comparative analyses of Kickxellomycotina fungi.</title>
        <authorList>
            <person name="Reynolds N.K."/>
            <person name="Stajich J.E."/>
            <person name="Barry K."/>
            <person name="Grigoriev I.V."/>
            <person name="Crous P."/>
            <person name="Smith M.E."/>
        </authorList>
    </citation>
    <scope>NUCLEOTIDE SEQUENCE</scope>
    <source>
        <strain evidence="5">RSA 1196</strain>
    </source>
</reference>
<feature type="transmembrane region" description="Helical" evidence="1">
    <location>
        <begin position="333"/>
        <end position="350"/>
    </location>
</feature>
<proteinExistence type="predicted"/>
<feature type="transmembrane region" description="Helical" evidence="1">
    <location>
        <begin position="221"/>
        <end position="240"/>
    </location>
</feature>
<name>A0A9W8AUY5_9FUNG</name>
<dbReference type="PANTHER" id="PTHR14859">
    <property type="entry name" value="CALCOFLUOR WHITE HYPERSENSITIVE PROTEIN PRECURSOR"/>
    <property type="match status" value="1"/>
</dbReference>
<keyword evidence="1" id="KW-0472">Membrane</keyword>
<dbReference type="InterPro" id="IPR053911">
    <property type="entry name" value="PGAP2IP_TM_2nd"/>
</dbReference>
<feature type="transmembrane region" description="Helical" evidence="1">
    <location>
        <begin position="85"/>
        <end position="102"/>
    </location>
</feature>
<dbReference type="FunFam" id="3.60.10.10:FF:000031">
    <property type="entry name" value="Calcofluor white hypersensitive protein"/>
    <property type="match status" value="1"/>
</dbReference>
<keyword evidence="1" id="KW-1133">Transmembrane helix</keyword>
<feature type="transmembrane region" description="Helical" evidence="1">
    <location>
        <begin position="178"/>
        <end position="201"/>
    </location>
</feature>
<dbReference type="Pfam" id="PF23226">
    <property type="entry name" value="Exo_endo_phos_PGAP2IP"/>
    <property type="match status" value="1"/>
</dbReference>
<evidence type="ECO:0000313" key="6">
    <source>
        <dbReference type="Proteomes" id="UP001150925"/>
    </source>
</evidence>
<dbReference type="PANTHER" id="PTHR14859:SF1">
    <property type="entry name" value="PGAP2-INTERACTING PROTEIN"/>
    <property type="match status" value="1"/>
</dbReference>
<comment type="caution">
    <text evidence="5">The sequence shown here is derived from an EMBL/GenBank/DDBJ whole genome shotgun (WGS) entry which is preliminary data.</text>
</comment>
<dbReference type="EMBL" id="JANBPY010000102">
    <property type="protein sequence ID" value="KAJ1969039.1"/>
    <property type="molecule type" value="Genomic_DNA"/>
</dbReference>
<feature type="domain" description="PGAP2IP C-terminal nuclease-like" evidence="4">
    <location>
        <begin position="414"/>
        <end position="645"/>
    </location>
</feature>
<evidence type="ECO:0000259" key="2">
    <source>
        <dbReference type="Pfam" id="PF23021"/>
    </source>
</evidence>
<gene>
    <name evidence="5" type="primary">CWH43</name>
    <name evidence="5" type="ORF">IWQ62_000884</name>
</gene>
<keyword evidence="6" id="KW-1185">Reference proteome</keyword>
<dbReference type="GO" id="GO:0016020">
    <property type="term" value="C:membrane"/>
    <property type="evidence" value="ECO:0007669"/>
    <property type="project" value="GOC"/>
</dbReference>